<feature type="active site" description="Proton acceptor" evidence="6">
    <location>
        <position position="53"/>
    </location>
</feature>
<comment type="subcellular location">
    <subcellularLocation>
        <location evidence="6">Cytoplasm</location>
    </subcellularLocation>
</comment>
<comment type="catalytic activity">
    <reaction evidence="5 6">
        <text>NAD(+) + ATP = ADP + NADP(+) + H(+)</text>
        <dbReference type="Rhea" id="RHEA:18629"/>
        <dbReference type="ChEBI" id="CHEBI:15378"/>
        <dbReference type="ChEBI" id="CHEBI:30616"/>
        <dbReference type="ChEBI" id="CHEBI:57540"/>
        <dbReference type="ChEBI" id="CHEBI:58349"/>
        <dbReference type="ChEBI" id="CHEBI:456216"/>
        <dbReference type="EC" id="2.7.1.23"/>
    </reaction>
</comment>
<evidence type="ECO:0000256" key="5">
    <source>
        <dbReference type="ARBA" id="ARBA00047925"/>
    </source>
</evidence>
<keyword evidence="2 6" id="KW-0418">Kinase</keyword>
<dbReference type="PANTHER" id="PTHR20275">
    <property type="entry name" value="NAD KINASE"/>
    <property type="match status" value="1"/>
</dbReference>
<proteinExistence type="inferred from homology"/>
<sequence>MIQRVMLVRHINRPEAQAAAQAAARELSVRDIDVVPEGDCTGDIDLVLATGGDGTILAAAEYARKFDAPLLGINMGHMGFLAEVSADGILSVVDMIADGRYTMDTRMTLDIHAHFPDGTEWHDWALNEAVVMHTDVAHPVHLGFGVDGQAVSTYGADGIIFSTPTGSTAYSFSAGGPVVWPDTEAIIMAPLAAHGLFTRPLVVSPSSVLSVNILEDAWSAPEVWCDGLRQRTVPSGTTITATRGCRPVHLLRLDDTPFSTRLVKRFQLPVDGWRKRPSER</sequence>
<feature type="binding site" evidence="6">
    <location>
        <position position="157"/>
    </location>
    <ligand>
        <name>NAD(+)</name>
        <dbReference type="ChEBI" id="CHEBI:57540"/>
    </ligand>
</feature>
<accession>A0ABY0V7U8</accession>
<feature type="binding site" evidence="6">
    <location>
        <position position="138"/>
    </location>
    <ligand>
        <name>NAD(+)</name>
        <dbReference type="ChEBI" id="CHEBI:57540"/>
    </ligand>
</feature>
<dbReference type="NCBIfam" id="NF002892">
    <property type="entry name" value="PRK03372.1"/>
    <property type="match status" value="1"/>
</dbReference>
<evidence type="ECO:0000313" key="8">
    <source>
        <dbReference type="Proteomes" id="UP000198976"/>
    </source>
</evidence>
<evidence type="ECO:0000256" key="1">
    <source>
        <dbReference type="ARBA" id="ARBA00022679"/>
    </source>
</evidence>
<dbReference type="GO" id="GO:0016301">
    <property type="term" value="F:kinase activity"/>
    <property type="evidence" value="ECO:0007669"/>
    <property type="project" value="UniProtKB-KW"/>
</dbReference>
<keyword evidence="4 6" id="KW-0520">NAD</keyword>
<evidence type="ECO:0000256" key="6">
    <source>
        <dbReference type="HAMAP-Rule" id="MF_00361"/>
    </source>
</evidence>
<dbReference type="SUPFAM" id="SSF111331">
    <property type="entry name" value="NAD kinase/diacylglycerol kinase-like"/>
    <property type="match status" value="1"/>
</dbReference>
<dbReference type="Gene3D" id="2.60.200.30">
    <property type="entry name" value="Probable inorganic polyphosphate/atp-NAD kinase, domain 2"/>
    <property type="match status" value="1"/>
</dbReference>
<reference evidence="7 8" key="1">
    <citation type="submission" date="2016-10" db="EMBL/GenBank/DDBJ databases">
        <authorList>
            <person name="Varghese N."/>
            <person name="Submissions S."/>
        </authorList>
    </citation>
    <scope>NUCLEOTIDE SEQUENCE [LARGE SCALE GENOMIC DNA]</scope>
    <source>
        <strain evidence="7 8">DSM 9169</strain>
    </source>
</reference>
<dbReference type="InterPro" id="IPR016064">
    <property type="entry name" value="NAD/diacylglycerol_kinase_sf"/>
</dbReference>
<keyword evidence="6" id="KW-0963">Cytoplasm</keyword>
<feature type="binding site" evidence="6">
    <location>
        <begin position="53"/>
        <end position="54"/>
    </location>
    <ligand>
        <name>NAD(+)</name>
        <dbReference type="ChEBI" id="CHEBI:57540"/>
    </ligand>
</feature>
<name>A0ABY0V7U8_9ACTO</name>
<evidence type="ECO:0000256" key="2">
    <source>
        <dbReference type="ARBA" id="ARBA00022777"/>
    </source>
</evidence>
<gene>
    <name evidence="6" type="primary">nadK</name>
    <name evidence="7" type="ORF">SAMN04489714_1254</name>
</gene>
<dbReference type="Pfam" id="PF01513">
    <property type="entry name" value="NAD_kinase"/>
    <property type="match status" value="1"/>
</dbReference>
<keyword evidence="6" id="KW-0067">ATP-binding</keyword>
<comment type="function">
    <text evidence="6">Involved in the regulation of the intracellular balance of NAD and NADP, and is a key enzyme in the biosynthesis of NADP. Catalyzes specifically the phosphorylation on 2'-hydroxyl of the adenosine moiety of NAD to yield NADP.</text>
</comment>
<dbReference type="InterPro" id="IPR002504">
    <property type="entry name" value="NADK"/>
</dbReference>
<dbReference type="Pfam" id="PF20143">
    <property type="entry name" value="NAD_kinase_C"/>
    <property type="match status" value="1"/>
</dbReference>
<organism evidence="7 8">
    <name type="scientific">Schaalia radingae</name>
    <dbReference type="NCBI Taxonomy" id="131110"/>
    <lineage>
        <taxon>Bacteria</taxon>
        <taxon>Bacillati</taxon>
        <taxon>Actinomycetota</taxon>
        <taxon>Actinomycetes</taxon>
        <taxon>Actinomycetales</taxon>
        <taxon>Actinomycetaceae</taxon>
        <taxon>Schaalia</taxon>
    </lineage>
</organism>
<protein>
    <recommendedName>
        <fullName evidence="6">NAD kinase</fullName>
        <ecNumber evidence="6">2.7.1.23</ecNumber>
    </recommendedName>
    <alternativeName>
        <fullName evidence="6">ATP-dependent NAD kinase</fullName>
    </alternativeName>
</protein>
<evidence type="ECO:0000256" key="3">
    <source>
        <dbReference type="ARBA" id="ARBA00022857"/>
    </source>
</evidence>
<dbReference type="HAMAP" id="MF_00361">
    <property type="entry name" value="NAD_kinase"/>
    <property type="match status" value="1"/>
</dbReference>
<keyword evidence="3 6" id="KW-0521">NADP</keyword>
<dbReference type="EC" id="2.7.1.23" evidence="6"/>
<dbReference type="Proteomes" id="UP000198976">
    <property type="component" value="Chromosome I"/>
</dbReference>
<keyword evidence="6" id="KW-0547">Nucleotide-binding</keyword>
<dbReference type="PANTHER" id="PTHR20275:SF0">
    <property type="entry name" value="NAD KINASE"/>
    <property type="match status" value="1"/>
</dbReference>
<feature type="binding site" evidence="6">
    <location>
        <begin position="127"/>
        <end position="128"/>
    </location>
    <ligand>
        <name>NAD(+)</name>
        <dbReference type="ChEBI" id="CHEBI:57540"/>
    </ligand>
</feature>
<evidence type="ECO:0000313" key="7">
    <source>
        <dbReference type="EMBL" id="SDT96200.1"/>
    </source>
</evidence>
<dbReference type="EMBL" id="LT629792">
    <property type="protein sequence ID" value="SDT96200.1"/>
    <property type="molecule type" value="Genomic_DNA"/>
</dbReference>
<comment type="caution">
    <text evidence="6">Lacks conserved residue(s) required for the propagation of feature annotation.</text>
</comment>
<keyword evidence="8" id="KW-1185">Reference proteome</keyword>
<feature type="binding site" evidence="6">
    <location>
        <begin position="168"/>
        <end position="173"/>
    </location>
    <ligand>
        <name>NAD(+)</name>
        <dbReference type="ChEBI" id="CHEBI:57540"/>
    </ligand>
</feature>
<evidence type="ECO:0000256" key="4">
    <source>
        <dbReference type="ARBA" id="ARBA00023027"/>
    </source>
</evidence>
<dbReference type="Gene3D" id="3.40.50.10330">
    <property type="entry name" value="Probable inorganic polyphosphate/atp-NAD kinase, domain 1"/>
    <property type="match status" value="1"/>
</dbReference>
<dbReference type="InterPro" id="IPR017438">
    <property type="entry name" value="ATP-NAD_kinase_N"/>
</dbReference>
<keyword evidence="1 6" id="KW-0808">Transferase</keyword>
<feature type="binding site" evidence="6">
    <location>
        <position position="192"/>
    </location>
    <ligand>
        <name>NAD(+)</name>
        <dbReference type="ChEBI" id="CHEBI:57540"/>
    </ligand>
</feature>
<comment type="cofactor">
    <cofactor evidence="6">
        <name>a divalent metal cation</name>
        <dbReference type="ChEBI" id="CHEBI:60240"/>
    </cofactor>
</comment>
<comment type="similarity">
    <text evidence="6">Belongs to the NAD kinase family.</text>
</comment>
<dbReference type="InterPro" id="IPR017437">
    <property type="entry name" value="ATP-NAD_kinase_PpnK-typ_C"/>
</dbReference>